<proteinExistence type="predicted"/>
<name>A0A146FS63_ASPKA</name>
<dbReference type="Proteomes" id="UP000075230">
    <property type="component" value="Unassembled WGS sequence"/>
</dbReference>
<evidence type="ECO:0000313" key="1">
    <source>
        <dbReference type="EMBL" id="GAT27853.1"/>
    </source>
</evidence>
<gene>
    <name evidence="1" type="ORF">RIB2604_02302110</name>
</gene>
<evidence type="ECO:0000313" key="2">
    <source>
        <dbReference type="Proteomes" id="UP000075230"/>
    </source>
</evidence>
<sequence>MENLCCCCFRHSEPPRLNNRPYDPTLSHIWDRSSSGVWREEEEEVLEPGEGLIL</sequence>
<accession>A0A146FS63</accession>
<protein>
    <submittedName>
        <fullName evidence="1">WD repeat protein</fullName>
    </submittedName>
</protein>
<organism evidence="1 2">
    <name type="scientific">Aspergillus kawachii</name>
    <name type="common">White koji mold</name>
    <name type="synonym">Aspergillus awamori var. kawachi</name>
    <dbReference type="NCBI Taxonomy" id="1069201"/>
    <lineage>
        <taxon>Eukaryota</taxon>
        <taxon>Fungi</taxon>
        <taxon>Dikarya</taxon>
        <taxon>Ascomycota</taxon>
        <taxon>Pezizomycotina</taxon>
        <taxon>Eurotiomycetes</taxon>
        <taxon>Eurotiomycetidae</taxon>
        <taxon>Eurotiales</taxon>
        <taxon>Aspergillaceae</taxon>
        <taxon>Aspergillus</taxon>
        <taxon>Aspergillus subgen. Circumdati</taxon>
    </lineage>
</organism>
<dbReference type="AlphaFoldDB" id="A0A146FS63"/>
<comment type="caution">
    <text evidence="1">The sequence shown here is derived from an EMBL/GenBank/DDBJ whole genome shotgun (WGS) entry which is preliminary data.</text>
</comment>
<reference evidence="1 2" key="1">
    <citation type="journal article" date="2016" name="DNA Res.">
        <title>Genome sequence of Aspergillus luchuensis NBRC 4314.</title>
        <authorList>
            <person name="Yamada O."/>
            <person name="Machida M."/>
            <person name="Hosoyama A."/>
            <person name="Goto M."/>
            <person name="Takahashi T."/>
            <person name="Futagami T."/>
            <person name="Yamagata Y."/>
            <person name="Takeuchi M."/>
            <person name="Kobayashi T."/>
            <person name="Koike H."/>
            <person name="Abe K."/>
            <person name="Asai K."/>
            <person name="Arita M."/>
            <person name="Fujita N."/>
            <person name="Fukuda K."/>
            <person name="Higa K."/>
            <person name="Horikawa H."/>
            <person name="Ishikawa T."/>
            <person name="Jinno K."/>
            <person name="Kato Y."/>
            <person name="Kirimura K."/>
            <person name="Mizutani O."/>
            <person name="Nakasone K."/>
            <person name="Sano M."/>
            <person name="Shiraishi Y."/>
            <person name="Tsukahara M."/>
            <person name="Gomi K."/>
        </authorList>
    </citation>
    <scope>NUCLEOTIDE SEQUENCE [LARGE SCALE GENOMIC DNA]</scope>
    <source>
        <strain evidence="1 2">RIB 2604</strain>
    </source>
</reference>
<reference evidence="2" key="2">
    <citation type="submission" date="2016-02" db="EMBL/GenBank/DDBJ databases">
        <title>Genome sequencing of Aspergillus luchuensis NBRC 4314.</title>
        <authorList>
            <person name="Yamada O."/>
        </authorList>
    </citation>
    <scope>NUCLEOTIDE SEQUENCE [LARGE SCALE GENOMIC DNA]</scope>
    <source>
        <strain evidence="2">RIB 2604</strain>
    </source>
</reference>
<dbReference type="EMBL" id="BCWF01000023">
    <property type="protein sequence ID" value="GAT27853.1"/>
    <property type="molecule type" value="Genomic_DNA"/>
</dbReference>